<evidence type="ECO:0000256" key="1">
    <source>
        <dbReference type="SAM" id="MobiDB-lite"/>
    </source>
</evidence>
<feature type="compositionally biased region" description="Low complexity" evidence="1">
    <location>
        <begin position="91"/>
        <end position="100"/>
    </location>
</feature>
<sequence length="170" mass="18602">MSREPLRVCKGFPAYTISSFVVGAAAKFQHIESDTSIADSELSDHTGAQLIHNASHKCINDLEDPSYFLEHDVSYTSSVDDPIEGFNPDLSTQPTSSAEQPPTPTPQPTWADKFSDLGNGTSRLLPPSPSAHMRKAEYCSPTERTIALLNERARLLGELADLCRARKASR</sequence>
<organism evidence="2 3">
    <name type="scientific">Rhizopogon vinicolor AM-OR11-026</name>
    <dbReference type="NCBI Taxonomy" id="1314800"/>
    <lineage>
        <taxon>Eukaryota</taxon>
        <taxon>Fungi</taxon>
        <taxon>Dikarya</taxon>
        <taxon>Basidiomycota</taxon>
        <taxon>Agaricomycotina</taxon>
        <taxon>Agaricomycetes</taxon>
        <taxon>Agaricomycetidae</taxon>
        <taxon>Boletales</taxon>
        <taxon>Suillineae</taxon>
        <taxon>Rhizopogonaceae</taxon>
        <taxon>Rhizopogon</taxon>
    </lineage>
</organism>
<dbReference type="OrthoDB" id="10448160at2759"/>
<gene>
    <name evidence="2" type="ORF">K503DRAFT_802540</name>
</gene>
<name>A0A1B7MT35_9AGAM</name>
<dbReference type="Proteomes" id="UP000092154">
    <property type="component" value="Unassembled WGS sequence"/>
</dbReference>
<reference evidence="2 3" key="1">
    <citation type="submission" date="2016-06" db="EMBL/GenBank/DDBJ databases">
        <title>Comparative genomics of the ectomycorrhizal sister species Rhizopogon vinicolor and Rhizopogon vesiculosus (Basidiomycota: Boletales) reveals a divergence of the mating type B locus.</title>
        <authorList>
            <consortium name="DOE Joint Genome Institute"/>
            <person name="Mujic A.B."/>
            <person name="Kuo A."/>
            <person name="Tritt A."/>
            <person name="Lipzen A."/>
            <person name="Chen C."/>
            <person name="Johnson J."/>
            <person name="Sharma A."/>
            <person name="Barry K."/>
            <person name="Grigoriev I.V."/>
            <person name="Spatafora J.W."/>
        </authorList>
    </citation>
    <scope>NUCLEOTIDE SEQUENCE [LARGE SCALE GENOMIC DNA]</scope>
    <source>
        <strain evidence="2 3">AM-OR11-026</strain>
    </source>
</reference>
<keyword evidence="3" id="KW-1185">Reference proteome</keyword>
<protein>
    <submittedName>
        <fullName evidence="2">Uncharacterized protein</fullName>
    </submittedName>
</protein>
<dbReference type="InParanoid" id="A0A1B7MT35"/>
<feature type="region of interest" description="Disordered" evidence="1">
    <location>
        <begin position="79"/>
        <end position="136"/>
    </location>
</feature>
<dbReference type="EMBL" id="KV448468">
    <property type="protein sequence ID" value="OAX35773.1"/>
    <property type="molecule type" value="Genomic_DNA"/>
</dbReference>
<evidence type="ECO:0000313" key="3">
    <source>
        <dbReference type="Proteomes" id="UP000092154"/>
    </source>
</evidence>
<proteinExistence type="predicted"/>
<evidence type="ECO:0000313" key="2">
    <source>
        <dbReference type="EMBL" id="OAX35773.1"/>
    </source>
</evidence>
<dbReference type="AlphaFoldDB" id="A0A1B7MT35"/>
<accession>A0A1B7MT35</accession>